<reference evidence="3" key="1">
    <citation type="submission" date="2021-11" db="EMBL/GenBank/DDBJ databases">
        <title>Halomonas sp., isolated from a coastal aquaculture zone in Dongshan Bay.</title>
        <authorList>
            <person name="Lin W."/>
        </authorList>
    </citation>
    <scope>NUCLEOTIDE SEQUENCE</scope>
    <source>
        <strain evidence="3">Yzlin-01</strain>
    </source>
</reference>
<gene>
    <name evidence="3" type="ORF">LLY24_11495</name>
</gene>
<organism evidence="3 4">
    <name type="scientific">Halomonas dongshanensis</name>
    <dbReference type="NCBI Taxonomy" id="2890835"/>
    <lineage>
        <taxon>Bacteria</taxon>
        <taxon>Pseudomonadati</taxon>
        <taxon>Pseudomonadota</taxon>
        <taxon>Gammaproteobacteria</taxon>
        <taxon>Oceanospirillales</taxon>
        <taxon>Halomonadaceae</taxon>
        <taxon>Halomonas</taxon>
    </lineage>
</organism>
<feature type="transmembrane region" description="Helical" evidence="1">
    <location>
        <begin position="356"/>
        <end position="375"/>
    </location>
</feature>
<protein>
    <submittedName>
        <fullName evidence="3">Tripartite tricarboxylate transporter permease</fullName>
    </submittedName>
</protein>
<feature type="transmembrane region" description="Helical" evidence="1">
    <location>
        <begin position="12"/>
        <end position="31"/>
    </location>
</feature>
<feature type="transmembrane region" description="Helical" evidence="1">
    <location>
        <begin position="106"/>
        <end position="133"/>
    </location>
</feature>
<dbReference type="Proteomes" id="UP001165542">
    <property type="component" value="Unassembled WGS sequence"/>
</dbReference>
<dbReference type="PANTHER" id="PTHR35342">
    <property type="entry name" value="TRICARBOXYLIC TRANSPORT PROTEIN"/>
    <property type="match status" value="1"/>
</dbReference>
<accession>A0ABT2EEC4</accession>
<feature type="transmembrane region" description="Helical" evidence="1">
    <location>
        <begin position="197"/>
        <end position="218"/>
    </location>
</feature>
<dbReference type="EMBL" id="JAJISC010000005">
    <property type="protein sequence ID" value="MCS2609936.1"/>
    <property type="molecule type" value="Genomic_DNA"/>
</dbReference>
<feature type="domain" description="DUF112" evidence="2">
    <location>
        <begin position="18"/>
        <end position="436"/>
    </location>
</feature>
<evidence type="ECO:0000313" key="4">
    <source>
        <dbReference type="Proteomes" id="UP001165542"/>
    </source>
</evidence>
<dbReference type="Pfam" id="PF01970">
    <property type="entry name" value="TctA"/>
    <property type="match status" value="1"/>
</dbReference>
<dbReference type="PANTHER" id="PTHR35342:SF5">
    <property type="entry name" value="TRICARBOXYLIC TRANSPORT PROTEIN"/>
    <property type="match status" value="1"/>
</dbReference>
<keyword evidence="4" id="KW-1185">Reference proteome</keyword>
<dbReference type="RefSeq" id="WP_259036444.1">
    <property type="nucleotide sequence ID" value="NZ_JAJISC010000005.1"/>
</dbReference>
<keyword evidence="1" id="KW-0812">Transmembrane</keyword>
<comment type="caution">
    <text evidence="3">The sequence shown here is derived from an EMBL/GenBank/DDBJ whole genome shotgun (WGS) entry which is preliminary data.</text>
</comment>
<feature type="transmembrane region" description="Helical" evidence="1">
    <location>
        <begin position="462"/>
        <end position="483"/>
    </location>
</feature>
<evidence type="ECO:0000259" key="2">
    <source>
        <dbReference type="Pfam" id="PF01970"/>
    </source>
</evidence>
<keyword evidence="1" id="KW-0472">Membrane</keyword>
<keyword evidence="1" id="KW-1133">Transmembrane helix</keyword>
<name>A0ABT2EEC4_9GAMM</name>
<dbReference type="InterPro" id="IPR002823">
    <property type="entry name" value="DUF112_TM"/>
</dbReference>
<sequence>MFELLLQGFASLLDPLLLLLLVGAVAIGIVVGAMPGISPSLGVAIASPLTFVFDPFTGISCLLGIYIGAVFGGSIPATVIGIPGSAMAVTTVFDGYPMGRKGQAGLALGLSTISSFIGGVLASLLLILLAYPISQFALSLGPREYCAIAVLALMAVASLSGGSFLKGAIACLIGLFLATVGLDEINGQPRFTQDIPYLMGGIPFIAVIIGLFAIPEIMQRFERISHRSQPIVQVSKVMPSWPLLRRLIPAQLRSTGIGTIVGAIPGAGADVASLISYSQGRNISKYRERFGSGEPEGIACSETANSASGVGALIPLLTLGLPGGAVTAVIIGSFMIHGLQPGPLLMRDHAPLVYQFFATTVIVNFIVLLIGLPGAKLFSRALQVKESILLPIILLICIIGAYALRNNPWDILVMLGVGVFGYYLAKAGVPRAPIVIGMTLGPIIENEIARGLLITRGNYLDFITPISAIIWAIALLPLYWPLLRYGFRRFRRRPDSTTSTAEQH</sequence>
<feature type="transmembrane region" description="Helical" evidence="1">
    <location>
        <begin position="63"/>
        <end position="86"/>
    </location>
</feature>
<feature type="transmembrane region" description="Helical" evidence="1">
    <location>
        <begin position="387"/>
        <end position="404"/>
    </location>
</feature>
<feature type="transmembrane region" description="Helical" evidence="1">
    <location>
        <begin position="145"/>
        <end position="177"/>
    </location>
</feature>
<feature type="transmembrane region" description="Helical" evidence="1">
    <location>
        <begin position="313"/>
        <end position="336"/>
    </location>
</feature>
<feature type="transmembrane region" description="Helical" evidence="1">
    <location>
        <begin position="37"/>
        <end position="56"/>
    </location>
</feature>
<proteinExistence type="predicted"/>
<evidence type="ECO:0000313" key="3">
    <source>
        <dbReference type="EMBL" id="MCS2609936.1"/>
    </source>
</evidence>
<evidence type="ECO:0000256" key="1">
    <source>
        <dbReference type="SAM" id="Phobius"/>
    </source>
</evidence>